<evidence type="ECO:0000313" key="1">
    <source>
        <dbReference type="EMBL" id="KPL79696.1"/>
    </source>
</evidence>
<organism evidence="1 2">
    <name type="scientific">Levilinea saccharolytica</name>
    <dbReference type="NCBI Taxonomy" id="229921"/>
    <lineage>
        <taxon>Bacteria</taxon>
        <taxon>Bacillati</taxon>
        <taxon>Chloroflexota</taxon>
        <taxon>Anaerolineae</taxon>
        <taxon>Anaerolineales</taxon>
        <taxon>Anaerolineaceae</taxon>
        <taxon>Levilinea</taxon>
    </lineage>
</organism>
<evidence type="ECO:0008006" key="3">
    <source>
        <dbReference type="Google" id="ProtNLM"/>
    </source>
</evidence>
<keyword evidence="2" id="KW-1185">Reference proteome</keyword>
<dbReference type="EMBL" id="LGCM01000046">
    <property type="protein sequence ID" value="KPL79696.1"/>
    <property type="molecule type" value="Genomic_DNA"/>
</dbReference>
<name>A0A0P6XIJ3_9CHLR</name>
<evidence type="ECO:0000313" key="2">
    <source>
        <dbReference type="Proteomes" id="UP000050501"/>
    </source>
</evidence>
<comment type="caution">
    <text evidence="1">The sequence shown here is derived from an EMBL/GenBank/DDBJ whole genome shotgun (WGS) entry which is preliminary data.</text>
</comment>
<dbReference type="STRING" id="229921.ADN01_13430"/>
<dbReference type="Pfam" id="PF06089">
    <property type="entry name" value="Asparaginase_II"/>
    <property type="match status" value="1"/>
</dbReference>
<dbReference type="Proteomes" id="UP000050501">
    <property type="component" value="Unassembled WGS sequence"/>
</dbReference>
<dbReference type="PANTHER" id="PTHR42110:SF1">
    <property type="entry name" value="L-ASPARAGINASE, PUTATIVE (AFU_ORTHOLOGUE AFUA_3G11890)-RELATED"/>
    <property type="match status" value="1"/>
</dbReference>
<dbReference type="PANTHER" id="PTHR42110">
    <property type="entry name" value="L-ASPARAGINASE, PUTATIVE (AFU_ORTHOLOGUE AFUA_3G11890)-RELATED"/>
    <property type="match status" value="1"/>
</dbReference>
<dbReference type="AlphaFoldDB" id="A0A0P6XIJ3"/>
<dbReference type="PATRIC" id="fig|229921.5.peg.821"/>
<gene>
    <name evidence="1" type="ORF">ADN01_13430</name>
</gene>
<protein>
    <recommendedName>
        <fullName evidence="3">Asparaginase</fullName>
    </recommendedName>
</protein>
<accession>A0A0P6XIJ3</accession>
<reference evidence="1 2" key="1">
    <citation type="submission" date="2015-07" db="EMBL/GenBank/DDBJ databases">
        <title>Genome sequence of Levilinea saccharolytica DSM 16555.</title>
        <authorList>
            <person name="Hemp J."/>
            <person name="Ward L.M."/>
            <person name="Pace L.A."/>
            <person name="Fischer W.W."/>
        </authorList>
    </citation>
    <scope>NUCLEOTIDE SEQUENCE [LARGE SCALE GENOMIC DNA]</scope>
    <source>
        <strain evidence="1 2">KIBI-1</strain>
    </source>
</reference>
<dbReference type="InterPro" id="IPR010349">
    <property type="entry name" value="Asparaginase_II"/>
</dbReference>
<sequence>MTHQPYQPVLEVTRGSTVESVHYGAVAIVDSHGKLLASYGDPDAVTFLRSTAKPFQALHFMELGGADRYGFTDEEVALMCASHSGTDEHVRVVKSMQSKIGVTEDHLMCGVHYPLYDKLKYEMIARGETPTPYRHNCSGKHTGMLAQAQLRGVPLEDYLNFDHPVQKMNLQTFAEMCGIPEKDVELGIDGCSAPVFAVPLRKAAYGYARLCDPFELEEKRAAACRRLTRAMSSFPFMVAGPERFDTLFMEQGGGRMISKAGAEGYQGIGLLPGVLSPDSPGVGIMFKIADGDQGGRARPALAAALVRMLGLLNDEQMQALAEFDHPVVRNWRKLAVGEIRTCFQLTWH</sequence>
<dbReference type="RefSeq" id="WP_062417463.1">
    <property type="nucleotide sequence ID" value="NZ_DF967974.1"/>
</dbReference>
<proteinExistence type="predicted"/>
<dbReference type="OrthoDB" id="9770793at2"/>